<comment type="caution">
    <text evidence="1">The sequence shown here is derived from an EMBL/GenBank/DDBJ whole genome shotgun (WGS) entry which is preliminary data.</text>
</comment>
<sequence length="237" mass="26108">MALPAASVSAAHPVPLPLDFDYVSDHSLYSKVVFRVYDASSFSPLICSGDQATSGFSSLSRNLGCLNLTALESGDGDIPEDEKSPWISTTKSLTWAVWEIARRLSVQKLEKPKSRPGVEPTVRMSVIKHRSGNVGLSDPRRAYLEAHVDATSPVANALRGARPGEFSHSMRRQCEQALRESRRSKEVLYYGRIFAESIDNETTWTVDRSGLALPAYFFRSPESPSSSRLIGRDGEDS</sequence>
<dbReference type="Proteomes" id="UP000193218">
    <property type="component" value="Unassembled WGS sequence"/>
</dbReference>
<dbReference type="InParanoid" id="A0A1Y1UCJ4"/>
<name>A0A1Y1UCJ4_9TREE</name>
<reference evidence="1 2" key="1">
    <citation type="submission" date="2017-03" db="EMBL/GenBank/DDBJ databases">
        <title>Widespread Adenine N6-methylation of Active Genes in Fungi.</title>
        <authorList>
            <consortium name="DOE Joint Genome Institute"/>
            <person name="Mondo S.J."/>
            <person name="Dannebaum R.O."/>
            <person name="Kuo R.C."/>
            <person name="Louie K.B."/>
            <person name="Bewick A.J."/>
            <person name="Labutti K."/>
            <person name="Haridas S."/>
            <person name="Kuo A."/>
            <person name="Salamov A."/>
            <person name="Ahrendt S.R."/>
            <person name="Lau R."/>
            <person name="Bowen B.P."/>
            <person name="Lipzen A."/>
            <person name="Sullivan W."/>
            <person name="Andreopoulos W.B."/>
            <person name="Clum A."/>
            <person name="Lindquist E."/>
            <person name="Daum C."/>
            <person name="Northen T.R."/>
            <person name="Ramamoorthy G."/>
            <person name="Schmitz R.J."/>
            <person name="Gryganskyi A."/>
            <person name="Culley D."/>
            <person name="Magnuson J."/>
            <person name="James T.Y."/>
            <person name="O'Malley M.A."/>
            <person name="Stajich J.E."/>
            <person name="Spatafora J.W."/>
            <person name="Visel A."/>
            <person name="Grigoriev I.V."/>
        </authorList>
    </citation>
    <scope>NUCLEOTIDE SEQUENCE [LARGE SCALE GENOMIC DNA]</scope>
    <source>
        <strain evidence="1 2">NRRL Y-17943</strain>
    </source>
</reference>
<dbReference type="AlphaFoldDB" id="A0A1Y1UCJ4"/>
<evidence type="ECO:0000313" key="2">
    <source>
        <dbReference type="Proteomes" id="UP000193218"/>
    </source>
</evidence>
<organism evidence="1 2">
    <name type="scientific">Kockovaella imperatae</name>
    <dbReference type="NCBI Taxonomy" id="4999"/>
    <lineage>
        <taxon>Eukaryota</taxon>
        <taxon>Fungi</taxon>
        <taxon>Dikarya</taxon>
        <taxon>Basidiomycota</taxon>
        <taxon>Agaricomycotina</taxon>
        <taxon>Tremellomycetes</taxon>
        <taxon>Tremellales</taxon>
        <taxon>Cuniculitremaceae</taxon>
        <taxon>Kockovaella</taxon>
    </lineage>
</organism>
<keyword evidence="2" id="KW-1185">Reference proteome</keyword>
<dbReference type="GeneID" id="33560275"/>
<proteinExistence type="predicted"/>
<protein>
    <submittedName>
        <fullName evidence="1">Uncharacterized protein</fullName>
    </submittedName>
</protein>
<dbReference type="RefSeq" id="XP_021869886.1">
    <property type="nucleotide sequence ID" value="XM_022018466.1"/>
</dbReference>
<gene>
    <name evidence="1" type="ORF">BD324DRAFT_652266</name>
</gene>
<accession>A0A1Y1UCJ4</accession>
<dbReference type="OrthoDB" id="2564041at2759"/>
<evidence type="ECO:0000313" key="1">
    <source>
        <dbReference type="EMBL" id="ORX35722.1"/>
    </source>
</evidence>
<dbReference type="EMBL" id="NBSH01000010">
    <property type="protein sequence ID" value="ORX35722.1"/>
    <property type="molecule type" value="Genomic_DNA"/>
</dbReference>